<protein>
    <submittedName>
        <fullName evidence="1">2066_t:CDS:1</fullName>
    </submittedName>
</protein>
<dbReference type="OrthoDB" id="2428276at2759"/>
<dbReference type="Proteomes" id="UP001153678">
    <property type="component" value="Unassembled WGS sequence"/>
</dbReference>
<comment type="caution">
    <text evidence="1">The sequence shown here is derived from an EMBL/GenBank/DDBJ whole genome shotgun (WGS) entry which is preliminary data.</text>
</comment>
<dbReference type="AlphaFoldDB" id="A0A9W4SA54"/>
<dbReference type="EMBL" id="CAMKVN010000003">
    <property type="protein sequence ID" value="CAI2161404.1"/>
    <property type="molecule type" value="Genomic_DNA"/>
</dbReference>
<gene>
    <name evidence="1" type="ORF">FWILDA_LOCUS39</name>
</gene>
<reference evidence="1" key="1">
    <citation type="submission" date="2022-08" db="EMBL/GenBank/DDBJ databases">
        <authorList>
            <person name="Kallberg Y."/>
            <person name="Tangrot J."/>
            <person name="Rosling A."/>
        </authorList>
    </citation>
    <scope>NUCLEOTIDE SEQUENCE</scope>
    <source>
        <strain evidence="1">Wild A</strain>
    </source>
</reference>
<keyword evidence="2" id="KW-1185">Reference proteome</keyword>
<evidence type="ECO:0000313" key="1">
    <source>
        <dbReference type="EMBL" id="CAI2161404.1"/>
    </source>
</evidence>
<sequence>MDIADIYEKRIKTYAQGIPYADINDKSTNSSLDYSQVNKESMLSYSLDDVVFILSYNRVNVESKIKLE</sequence>
<accession>A0A9W4SA54</accession>
<organism evidence="1 2">
    <name type="scientific">Funneliformis geosporum</name>
    <dbReference type="NCBI Taxonomy" id="1117311"/>
    <lineage>
        <taxon>Eukaryota</taxon>
        <taxon>Fungi</taxon>
        <taxon>Fungi incertae sedis</taxon>
        <taxon>Mucoromycota</taxon>
        <taxon>Glomeromycotina</taxon>
        <taxon>Glomeromycetes</taxon>
        <taxon>Glomerales</taxon>
        <taxon>Glomeraceae</taxon>
        <taxon>Funneliformis</taxon>
    </lineage>
</organism>
<proteinExistence type="predicted"/>
<name>A0A9W4SA54_9GLOM</name>
<evidence type="ECO:0000313" key="2">
    <source>
        <dbReference type="Proteomes" id="UP001153678"/>
    </source>
</evidence>